<evidence type="ECO:0000256" key="1">
    <source>
        <dbReference type="ARBA" id="ARBA00022729"/>
    </source>
</evidence>
<dbReference type="SUPFAM" id="SSF49452">
    <property type="entry name" value="Starch-binding domain-like"/>
    <property type="match status" value="1"/>
</dbReference>
<dbReference type="InterPro" id="IPR013784">
    <property type="entry name" value="Carb-bd-like_fold"/>
</dbReference>
<feature type="chain" id="PRO_5011618064" evidence="2">
    <location>
        <begin position="24"/>
        <end position="621"/>
    </location>
</feature>
<dbReference type="Gene3D" id="2.60.40.1120">
    <property type="entry name" value="Carboxypeptidase-like, regulatory domain"/>
    <property type="match status" value="1"/>
</dbReference>
<dbReference type="InterPro" id="IPR032812">
    <property type="entry name" value="SbsA_Ig"/>
</dbReference>
<gene>
    <name evidence="4" type="ORF">SAMN05216283_101153</name>
</gene>
<accession>A0A1I2ANA4</accession>
<dbReference type="Pfam" id="PF13205">
    <property type="entry name" value="Big_5"/>
    <property type="match status" value="1"/>
</dbReference>
<evidence type="ECO:0000256" key="2">
    <source>
        <dbReference type="SAM" id="SignalP"/>
    </source>
</evidence>
<feature type="domain" description="SbsA Ig-like" evidence="3">
    <location>
        <begin position="34"/>
        <end position="133"/>
    </location>
</feature>
<dbReference type="AlphaFoldDB" id="A0A1I2ANA4"/>
<dbReference type="Proteomes" id="UP000198964">
    <property type="component" value="Unassembled WGS sequence"/>
</dbReference>
<organism evidence="4 5">
    <name type="scientific">Sunxiuqinia elliptica</name>
    <dbReference type="NCBI Taxonomy" id="655355"/>
    <lineage>
        <taxon>Bacteria</taxon>
        <taxon>Pseudomonadati</taxon>
        <taxon>Bacteroidota</taxon>
        <taxon>Bacteroidia</taxon>
        <taxon>Marinilabiliales</taxon>
        <taxon>Prolixibacteraceae</taxon>
        <taxon>Sunxiuqinia</taxon>
    </lineage>
</organism>
<protein>
    <submittedName>
        <fullName evidence="4">Ig-like domain-containing protein</fullName>
    </submittedName>
</protein>
<dbReference type="GO" id="GO:0030246">
    <property type="term" value="F:carbohydrate binding"/>
    <property type="evidence" value="ECO:0007669"/>
    <property type="project" value="InterPro"/>
</dbReference>
<keyword evidence="1 2" id="KW-0732">Signal</keyword>
<evidence type="ECO:0000313" key="5">
    <source>
        <dbReference type="Proteomes" id="UP000198964"/>
    </source>
</evidence>
<sequence>MKRIFPILILAYVAYLVFTTSCANPGMPSGGDKDTIPPVVIKTEPGFNARMFQESEIRLTFNEFVITDELREALVVSPPLKKRPLIRSKSKTLIIDLGDDLRENTTYSLDFKDAIKDNNEKNPLEDFRFSFSTGADFDSLMIGGYVKNAQNLEPVEGALVMLHSLHEIDAFKDSIPDYIAKTDEEGFYIISNIAPGTYRLYAVLDADNSLTYNQELEQIAFVDSLIIPQDLNLPGYDTETNPEDTVSVSTKQKDALETPFFLMLFEEESFSQYLDNNKRDQANMLNLYFSESLSDSFQVELLQPEPSKEPWSYIEYNKTRDSLMIWLTDTVLSQQDTILMAIQYQVADSLNNLVMRHDTLDFFYKKPESTNNRRRRKKDDDKPEPIPHITFKNNLKGQGYDVYRNIVLETPEPLERFNWDAIQLVQQVDTLEETVEFEMWQDSLSKRKFYIHHPWEFEQTYRLKVDSAAAYNYSGHPSNEINQKFTIQEESHYAKIILAIGGLNEPGIVQLLDNSDEEKVLQEIRIKGDGEIEFPFLEPDKYKIRLVFDRNDNGKWDTGNLDEGLQPERVMYYSKILKLRSNFEVKEGWVLPMVQYEKELIDENKEKAKKKQSQRSGRRNF</sequence>
<proteinExistence type="predicted"/>
<dbReference type="PROSITE" id="PS51257">
    <property type="entry name" value="PROKAR_LIPOPROTEIN"/>
    <property type="match status" value="1"/>
</dbReference>
<name>A0A1I2ANA4_9BACT</name>
<evidence type="ECO:0000259" key="3">
    <source>
        <dbReference type="Pfam" id="PF13205"/>
    </source>
</evidence>
<dbReference type="EMBL" id="FONW01000001">
    <property type="protein sequence ID" value="SFE44483.1"/>
    <property type="molecule type" value="Genomic_DNA"/>
</dbReference>
<feature type="signal peptide" evidence="2">
    <location>
        <begin position="1"/>
        <end position="23"/>
    </location>
</feature>
<reference evidence="4 5" key="1">
    <citation type="submission" date="2016-10" db="EMBL/GenBank/DDBJ databases">
        <authorList>
            <person name="de Groot N.N."/>
        </authorList>
    </citation>
    <scope>NUCLEOTIDE SEQUENCE [LARGE SCALE GENOMIC DNA]</scope>
    <source>
        <strain evidence="4 5">CGMCC 1.9156</strain>
    </source>
</reference>
<dbReference type="STRING" id="655355.SAMN05216283_101153"/>
<dbReference type="RefSeq" id="WP_093917909.1">
    <property type="nucleotide sequence ID" value="NZ_FONW01000001.1"/>
</dbReference>
<keyword evidence="5" id="KW-1185">Reference proteome</keyword>
<evidence type="ECO:0000313" key="4">
    <source>
        <dbReference type="EMBL" id="SFE44483.1"/>
    </source>
</evidence>